<dbReference type="HAMAP" id="MF_00795">
    <property type="entry name" value="CutC"/>
    <property type="match status" value="1"/>
</dbReference>
<dbReference type="GO" id="GO:0005507">
    <property type="term" value="F:copper ion binding"/>
    <property type="evidence" value="ECO:0007669"/>
    <property type="project" value="TreeGrafter"/>
</dbReference>
<comment type="caution">
    <text evidence="4">The sequence shown here is derived from an EMBL/GenBank/DDBJ whole genome shotgun (WGS) entry which is preliminary data.</text>
</comment>
<evidence type="ECO:0000313" key="4">
    <source>
        <dbReference type="EMBL" id="KAK5706130.1"/>
    </source>
</evidence>
<evidence type="ECO:0000256" key="1">
    <source>
        <dbReference type="ARBA" id="ARBA00007768"/>
    </source>
</evidence>
<organism evidence="4 5">
    <name type="scientific">Elasticomyces elasticus</name>
    <dbReference type="NCBI Taxonomy" id="574655"/>
    <lineage>
        <taxon>Eukaryota</taxon>
        <taxon>Fungi</taxon>
        <taxon>Dikarya</taxon>
        <taxon>Ascomycota</taxon>
        <taxon>Pezizomycotina</taxon>
        <taxon>Dothideomycetes</taxon>
        <taxon>Dothideomycetidae</taxon>
        <taxon>Mycosphaerellales</taxon>
        <taxon>Teratosphaeriaceae</taxon>
        <taxon>Elasticomyces</taxon>
    </lineage>
</organism>
<protein>
    <recommendedName>
        <fullName evidence="2">Copper homeostasis protein cutC homolog</fullName>
    </recommendedName>
</protein>
<dbReference type="Pfam" id="PF03932">
    <property type="entry name" value="CutC"/>
    <property type="match status" value="1"/>
</dbReference>
<dbReference type="Gene3D" id="3.20.20.380">
    <property type="entry name" value="Copper homeostasis (CutC) domain"/>
    <property type="match status" value="1"/>
</dbReference>
<feature type="region of interest" description="Disordered" evidence="3">
    <location>
        <begin position="229"/>
        <end position="250"/>
    </location>
</feature>
<proteinExistence type="inferred from homology"/>
<dbReference type="Proteomes" id="UP001310594">
    <property type="component" value="Unassembled WGS sequence"/>
</dbReference>
<gene>
    <name evidence="4" type="ORF">LTR97_001116</name>
</gene>
<dbReference type="InterPro" id="IPR036822">
    <property type="entry name" value="CutC-like_dom_sf"/>
</dbReference>
<feature type="compositionally biased region" description="Low complexity" evidence="3">
    <location>
        <begin position="235"/>
        <end position="248"/>
    </location>
</feature>
<sequence>MALLEICCFDPASAVLAYEAGADRVELCKDREAGGTTPSYDWLVDVRGRVRIPIFTMIRPRGGNFIYSDVEFDQMKSDIKDFKAHSDGFVFGILNNDGRIDVRRTAELVKAAAPLPCTFHKAFDDTPDLLEAFDDVLTTGCSAILSSGGAHTAQAGIESLGQLVRMSQQRITIMPGGSVRSSNISTLRAFTRADIFHSSAVPKGATEPSASEVRQLKAQLRAIISHAPLHVQAPSRTSSQSSDDISSTMMGSAVSISATPVHDRHHAF</sequence>
<dbReference type="InterPro" id="IPR005627">
    <property type="entry name" value="CutC-like"/>
</dbReference>
<dbReference type="AlphaFoldDB" id="A0AAN8A4U4"/>
<dbReference type="PANTHER" id="PTHR12598:SF0">
    <property type="entry name" value="COPPER HOMEOSTASIS PROTEIN CUTC HOMOLOG"/>
    <property type="match status" value="1"/>
</dbReference>
<name>A0AAN8A4U4_9PEZI</name>
<dbReference type="EMBL" id="JAVRQU010000002">
    <property type="protein sequence ID" value="KAK5706130.1"/>
    <property type="molecule type" value="Genomic_DNA"/>
</dbReference>
<dbReference type="PANTHER" id="PTHR12598">
    <property type="entry name" value="COPPER HOMEOSTASIS PROTEIN CUTC"/>
    <property type="match status" value="1"/>
</dbReference>
<dbReference type="SUPFAM" id="SSF110395">
    <property type="entry name" value="CutC-like"/>
    <property type="match status" value="1"/>
</dbReference>
<accession>A0AAN8A4U4</accession>
<evidence type="ECO:0000313" key="5">
    <source>
        <dbReference type="Proteomes" id="UP001310594"/>
    </source>
</evidence>
<evidence type="ECO:0000256" key="2">
    <source>
        <dbReference type="ARBA" id="ARBA00019014"/>
    </source>
</evidence>
<comment type="similarity">
    <text evidence="1">Belongs to the CutC family.</text>
</comment>
<reference evidence="4" key="1">
    <citation type="submission" date="2023-08" db="EMBL/GenBank/DDBJ databases">
        <title>Black Yeasts Isolated from many extreme environments.</title>
        <authorList>
            <person name="Coleine C."/>
            <person name="Stajich J.E."/>
            <person name="Selbmann L."/>
        </authorList>
    </citation>
    <scope>NUCLEOTIDE SEQUENCE</scope>
    <source>
        <strain evidence="4">CCFEE 5810</strain>
    </source>
</reference>
<evidence type="ECO:0000256" key="3">
    <source>
        <dbReference type="SAM" id="MobiDB-lite"/>
    </source>
</evidence>